<evidence type="ECO:0000256" key="8">
    <source>
        <dbReference type="ARBA" id="ARBA00022824"/>
    </source>
</evidence>
<dbReference type="OrthoDB" id="614844at2759"/>
<gene>
    <name evidence="12" type="ORF">AAL_01704</name>
</gene>
<evidence type="ECO:0000256" key="4">
    <source>
        <dbReference type="ARBA" id="ARBA00015841"/>
    </source>
</evidence>
<protein>
    <recommendedName>
        <fullName evidence="4">Chitobiosyldiphosphodolichol beta-mannosyltransferase</fullName>
        <ecNumber evidence="3">2.4.1.142</ecNumber>
    </recommendedName>
</protein>
<dbReference type="EC" id="2.4.1.142" evidence="3"/>
<evidence type="ECO:0000256" key="2">
    <source>
        <dbReference type="ARBA" id="ARBA00004922"/>
    </source>
</evidence>
<comment type="function">
    <text evidence="11">Participates in the formation of the lipid-linked precursor oligosaccharide for N-glycosylation. Involved in assembling the dolichol-pyrophosphate-GlcNAc(2)-Man(5) intermediate on the cytoplasmic surface of the ER.</text>
</comment>
<reference evidence="12 13" key="1">
    <citation type="journal article" date="2016" name="Genome Biol. Evol.">
        <title>Divergent and convergent evolution of fungal pathogenicity.</title>
        <authorList>
            <person name="Shang Y."/>
            <person name="Xiao G."/>
            <person name="Zheng P."/>
            <person name="Cen K."/>
            <person name="Zhan S."/>
            <person name="Wang C."/>
        </authorList>
    </citation>
    <scope>NUCLEOTIDE SEQUENCE [LARGE SCALE GENOMIC DNA]</scope>
    <source>
        <strain evidence="12 13">RCEF 2490</strain>
    </source>
</reference>
<dbReference type="STRING" id="1081109.A0A166UDG4"/>
<keyword evidence="8" id="KW-0256">Endoplasmic reticulum</keyword>
<dbReference type="GO" id="GO:0004578">
    <property type="term" value="F:chitobiosyldiphosphodolichol beta-mannosyltransferase activity"/>
    <property type="evidence" value="ECO:0007669"/>
    <property type="project" value="UniProtKB-EC"/>
</dbReference>
<dbReference type="EMBL" id="AZGY01000002">
    <property type="protein sequence ID" value="OAA32372.1"/>
    <property type="molecule type" value="Genomic_DNA"/>
</dbReference>
<evidence type="ECO:0000313" key="13">
    <source>
        <dbReference type="Proteomes" id="UP000078544"/>
    </source>
</evidence>
<comment type="caution">
    <text evidence="12">The sequence shown here is derived from an EMBL/GenBank/DDBJ whole genome shotgun (WGS) entry which is preliminary data.</text>
</comment>
<keyword evidence="9" id="KW-1133">Transmembrane helix</keyword>
<keyword evidence="6" id="KW-0808">Transferase</keyword>
<dbReference type="PANTHER" id="PTHR13036">
    <property type="entry name" value="BETA1,4 MANNOSYLTRANSFERASE"/>
    <property type="match status" value="1"/>
</dbReference>
<proteinExistence type="predicted"/>
<evidence type="ECO:0000256" key="3">
    <source>
        <dbReference type="ARBA" id="ARBA00012611"/>
    </source>
</evidence>
<evidence type="ECO:0000256" key="9">
    <source>
        <dbReference type="ARBA" id="ARBA00022989"/>
    </source>
</evidence>
<evidence type="ECO:0000256" key="7">
    <source>
        <dbReference type="ARBA" id="ARBA00022692"/>
    </source>
</evidence>
<evidence type="ECO:0000256" key="5">
    <source>
        <dbReference type="ARBA" id="ARBA00022676"/>
    </source>
</evidence>
<name>A0A166UDG4_9HYPO</name>
<evidence type="ECO:0000256" key="10">
    <source>
        <dbReference type="ARBA" id="ARBA00023136"/>
    </source>
</evidence>
<accession>A0A166UDG4</accession>
<keyword evidence="13" id="KW-1185">Reference proteome</keyword>
<keyword evidence="10" id="KW-0472">Membrane</keyword>
<dbReference type="AlphaFoldDB" id="A0A166UDG4"/>
<dbReference type="FunFam" id="3.40.50.2000:FF:000162">
    <property type="entry name" value="Beta-1,4-mannosyltransferase (Alg1), putative"/>
    <property type="match status" value="1"/>
</dbReference>
<sequence length="496" mass="55434">MIFLFLLSIAAGGLSVFVLKYGLQGLAYLATALFRSIPTRYRPAERPEDDHIQILVLGDIGRSPRMQYHAISVAKHGNKVDLIAYKETARHPDLIGNERVAMYALAPQPEWIAWGTLPFFLNIPCKVIQQFWTLFYNMMWATPAARWIIIQVFVVQGKANFGGQLEGIMLTFKQNPPSIPTFHVALLVSLIRGSKVIVDWHNYGHTILAQNSLYSIFVPFYKWYEVILGKFLGNANLAVTDAMAGQLRGRRFRLRNPVYTLHDRPAEMFQPVISAKARQEYLSRLPETKDHAKNIVDGNMRLIVSSTSWTPDEDFSILLEALVMYANPSQEDASNEPPSPILAIITGKGPEKEKYLELMGQIQANGRLPGIRILTAWLSNRDYATLLACADLGISLHKSSSGVDLPMKVVDMFGAGLPVAAYSGFESFGELVKEGENGRGFETPAQLKEILRRLLSADGQTELSKLRKGAVEEGSLRWDEEWDRVVAGILGLSSKR</sequence>
<dbReference type="SUPFAM" id="SSF53756">
    <property type="entry name" value="UDP-Glycosyltransferase/glycogen phosphorylase"/>
    <property type="match status" value="1"/>
</dbReference>
<comment type="pathway">
    <text evidence="2">Protein modification; protein glycosylation.</text>
</comment>
<keyword evidence="5" id="KW-0328">Glycosyltransferase</keyword>
<dbReference type="GO" id="GO:0005789">
    <property type="term" value="C:endoplasmic reticulum membrane"/>
    <property type="evidence" value="ECO:0007669"/>
    <property type="project" value="UniProtKB-SubCell"/>
</dbReference>
<evidence type="ECO:0000256" key="6">
    <source>
        <dbReference type="ARBA" id="ARBA00022679"/>
    </source>
</evidence>
<organism evidence="12 13">
    <name type="scientific">Moelleriella libera RCEF 2490</name>
    <dbReference type="NCBI Taxonomy" id="1081109"/>
    <lineage>
        <taxon>Eukaryota</taxon>
        <taxon>Fungi</taxon>
        <taxon>Dikarya</taxon>
        <taxon>Ascomycota</taxon>
        <taxon>Pezizomycotina</taxon>
        <taxon>Sordariomycetes</taxon>
        <taxon>Hypocreomycetidae</taxon>
        <taxon>Hypocreales</taxon>
        <taxon>Clavicipitaceae</taxon>
        <taxon>Moelleriella</taxon>
    </lineage>
</organism>
<dbReference type="InterPro" id="IPR026051">
    <property type="entry name" value="ALG1-like"/>
</dbReference>
<dbReference type="Gene3D" id="3.40.50.2000">
    <property type="entry name" value="Glycogen Phosphorylase B"/>
    <property type="match status" value="1"/>
</dbReference>
<comment type="subcellular location">
    <subcellularLocation>
        <location evidence="1">Endoplasmic reticulum membrane</location>
        <topology evidence="1">Single-pass membrane protein</topology>
    </subcellularLocation>
</comment>
<keyword evidence="7" id="KW-0812">Transmembrane</keyword>
<dbReference type="Proteomes" id="UP000078544">
    <property type="component" value="Unassembled WGS sequence"/>
</dbReference>
<evidence type="ECO:0000256" key="11">
    <source>
        <dbReference type="ARBA" id="ARBA00024899"/>
    </source>
</evidence>
<dbReference type="PANTHER" id="PTHR13036:SF0">
    <property type="entry name" value="CHITOBIOSYLDIPHOSPHODOLICHOL BETA-MANNOSYLTRANSFERASE"/>
    <property type="match status" value="1"/>
</dbReference>
<evidence type="ECO:0000313" key="12">
    <source>
        <dbReference type="EMBL" id="OAA32372.1"/>
    </source>
</evidence>
<evidence type="ECO:0000256" key="1">
    <source>
        <dbReference type="ARBA" id="ARBA00004389"/>
    </source>
</evidence>